<comment type="caution">
    <text evidence="1">The sequence shown here is derived from an EMBL/GenBank/DDBJ whole genome shotgun (WGS) entry which is preliminary data.</text>
</comment>
<name>A0ACB7SB11_HYAAI</name>
<evidence type="ECO:0000313" key="2">
    <source>
        <dbReference type="Proteomes" id="UP000821845"/>
    </source>
</evidence>
<protein>
    <submittedName>
        <fullName evidence="1">Uncharacterized protein</fullName>
    </submittedName>
</protein>
<dbReference type="EMBL" id="CM023484">
    <property type="protein sequence ID" value="KAH6931800.1"/>
    <property type="molecule type" value="Genomic_DNA"/>
</dbReference>
<organism evidence="1 2">
    <name type="scientific">Hyalomma asiaticum</name>
    <name type="common">Tick</name>
    <dbReference type="NCBI Taxonomy" id="266040"/>
    <lineage>
        <taxon>Eukaryota</taxon>
        <taxon>Metazoa</taxon>
        <taxon>Ecdysozoa</taxon>
        <taxon>Arthropoda</taxon>
        <taxon>Chelicerata</taxon>
        <taxon>Arachnida</taxon>
        <taxon>Acari</taxon>
        <taxon>Parasitiformes</taxon>
        <taxon>Ixodida</taxon>
        <taxon>Ixodoidea</taxon>
        <taxon>Ixodidae</taxon>
        <taxon>Hyalomminae</taxon>
        <taxon>Hyalomma</taxon>
    </lineage>
</organism>
<dbReference type="Proteomes" id="UP000821845">
    <property type="component" value="Chromosome 4"/>
</dbReference>
<gene>
    <name evidence="1" type="ORF">HPB50_000398</name>
</gene>
<sequence>MEDSVLASSRRKWLRYWYGGVGVMLIVFILMLTLSTMIRAGTVHVARIKSSGSIKAFAPLLLRPPAAVADKTERCGAHFDALLQQKHHSLNGEPSLQSYTACRLTTFPGTSGHRSKKTPHPSLQYRQEMRREPPPLATSGKERVLGVSSKPLLIVLVVLVAWPTWGASTVCYASRLSKDAEEPSKVHPGDSGFLLRKPNDTRVSEVSGSGLFPPRCPLTDSCKNRCGEPSNDEEYTCHCDPSCVKYGDCCVDVQRHCSLDPLAADQTSPRPPCVYETDFPLDQSFFYVSTCPDGADLNSDDEEDDVKVLGEDGIIYANDARARCNGAINAVPLAVLDDTEAESGNHSARYFVRSCVQAVDTCKVRRTVFDERKLEDLCAAFQGPVRSLQMPNRKRKLYKNAYCALCNGDVPDLRCPGGVATYSQKEMASSLFQDTREKSYEATDDIPSAFSIVLNFGLDGVEKYKFSSESKETMMRNQQRCKEGFIWDPFAELCRQLYCGTQFTLVNSKCIQKPQDTAENNVTNASLFKARSADYSRITVVMNISLDRSSEVSMEDLKQSLTSSFVEHYNISYDRIKNMAVAILWDSEKVHHYLESSDNVLVVEEGDYAQEDGHVPDPANSTGSPATLITHFDLYEPKKDDLELSISAIIDSLAGSFSLNSILLKELNTTVAVSSVMSKPFVLDDWCGEKDGGMWREYWNDEFVFLPRTENGTGIGKVYVNKTGRTFKTGDFVANVLIRVTGDQKSPITTNSIVIVCDRGTGLPKSCPCVDFNTTQVTIFENDTLMLYAGPGPLSVTCRHYKLMPDGKVCLCLDELRQGLRIRGQLFDGPIMALVSLVLSAISLLCLVLVLTTYSLFSELRNLPGWNIIFLTGSLFVMQLTFLLSQRQSVQGAACRAAAIVCHYTVINSFFWMNVLAYDLYKTFRTSGSSMGGTRKVSHHLPFYMLYAFGTPLVIVGACLALDYFDTLLSPSYGLFGVCWIVNKLSALAFFAVPVAVLLLLNFVFYVMTVYSVHSVARQKPGTILRRHSDKGPSTAATYVRMATGMGLTWVFGFVAAFVRSSEAARTAFTYMFIVCNTLQGLFLFYAFVCNRKTYHLFRSLFCNVSRGARAKLSTSSSVSSVSTVTSQASLASTLSTQSTRTTVR</sequence>
<keyword evidence="2" id="KW-1185">Reference proteome</keyword>
<proteinExistence type="predicted"/>
<accession>A0ACB7SB11</accession>
<evidence type="ECO:0000313" key="1">
    <source>
        <dbReference type="EMBL" id="KAH6931800.1"/>
    </source>
</evidence>
<reference evidence="1" key="1">
    <citation type="submission" date="2020-05" db="EMBL/GenBank/DDBJ databases">
        <title>Large-scale comparative analyses of tick genomes elucidate their genetic diversity and vector capacities.</title>
        <authorList>
            <person name="Jia N."/>
            <person name="Wang J."/>
            <person name="Shi W."/>
            <person name="Du L."/>
            <person name="Sun Y."/>
            <person name="Zhan W."/>
            <person name="Jiang J."/>
            <person name="Wang Q."/>
            <person name="Zhang B."/>
            <person name="Ji P."/>
            <person name="Sakyi L.B."/>
            <person name="Cui X."/>
            <person name="Yuan T."/>
            <person name="Jiang B."/>
            <person name="Yang W."/>
            <person name="Lam T.T.-Y."/>
            <person name="Chang Q."/>
            <person name="Ding S."/>
            <person name="Wang X."/>
            <person name="Zhu J."/>
            <person name="Ruan X."/>
            <person name="Zhao L."/>
            <person name="Wei J."/>
            <person name="Que T."/>
            <person name="Du C."/>
            <person name="Cheng J."/>
            <person name="Dai P."/>
            <person name="Han X."/>
            <person name="Huang E."/>
            <person name="Gao Y."/>
            <person name="Liu J."/>
            <person name="Shao H."/>
            <person name="Ye R."/>
            <person name="Li L."/>
            <person name="Wei W."/>
            <person name="Wang X."/>
            <person name="Wang C."/>
            <person name="Yang T."/>
            <person name="Huo Q."/>
            <person name="Li W."/>
            <person name="Guo W."/>
            <person name="Chen H."/>
            <person name="Zhou L."/>
            <person name="Ni X."/>
            <person name="Tian J."/>
            <person name="Zhou Y."/>
            <person name="Sheng Y."/>
            <person name="Liu T."/>
            <person name="Pan Y."/>
            <person name="Xia L."/>
            <person name="Li J."/>
            <person name="Zhao F."/>
            <person name="Cao W."/>
        </authorList>
    </citation>
    <scope>NUCLEOTIDE SEQUENCE</scope>
    <source>
        <strain evidence="1">Hyas-2018</strain>
    </source>
</reference>